<feature type="compositionally biased region" description="Polar residues" evidence="1">
    <location>
        <begin position="1"/>
        <end position="20"/>
    </location>
</feature>
<dbReference type="PROSITE" id="PS51724">
    <property type="entry name" value="SPOR"/>
    <property type="match status" value="1"/>
</dbReference>
<feature type="compositionally biased region" description="Low complexity" evidence="1">
    <location>
        <begin position="259"/>
        <end position="276"/>
    </location>
</feature>
<feature type="transmembrane region" description="Helical" evidence="2">
    <location>
        <begin position="102"/>
        <end position="122"/>
    </location>
</feature>
<proteinExistence type="predicted"/>
<feature type="domain" description="SPOR" evidence="3">
    <location>
        <begin position="321"/>
        <end position="399"/>
    </location>
</feature>
<evidence type="ECO:0000256" key="1">
    <source>
        <dbReference type="SAM" id="MobiDB-lite"/>
    </source>
</evidence>
<dbReference type="InterPro" id="IPR036680">
    <property type="entry name" value="SPOR-like_sf"/>
</dbReference>
<gene>
    <name evidence="4" type="ORF">AY586_15895</name>
</gene>
<feature type="region of interest" description="Disordered" evidence="1">
    <location>
        <begin position="212"/>
        <end position="277"/>
    </location>
</feature>
<dbReference type="Gene3D" id="3.30.70.1070">
    <property type="entry name" value="Sporulation related repeat"/>
    <property type="match status" value="1"/>
</dbReference>
<dbReference type="RefSeq" id="WP_062276840.1">
    <property type="nucleotide sequence ID" value="NZ_LSYU01000079.1"/>
</dbReference>
<evidence type="ECO:0000256" key="2">
    <source>
        <dbReference type="SAM" id="Phobius"/>
    </source>
</evidence>
<dbReference type="InterPro" id="IPR007730">
    <property type="entry name" value="SPOR-like_dom"/>
</dbReference>
<comment type="caution">
    <text evidence="4">The sequence shown here is derived from an EMBL/GenBank/DDBJ whole genome shotgun (WGS) entry which is preliminary data.</text>
</comment>
<keyword evidence="5" id="KW-1185">Reference proteome</keyword>
<evidence type="ECO:0000259" key="3">
    <source>
        <dbReference type="PROSITE" id="PS51724"/>
    </source>
</evidence>
<name>A0ABR5VEE6_MARGR</name>
<dbReference type="EMBL" id="LSYU01000079">
    <property type="protein sequence ID" value="KXX63730.1"/>
    <property type="molecule type" value="Genomic_DNA"/>
</dbReference>
<feature type="compositionally biased region" description="Low complexity" evidence="1">
    <location>
        <begin position="238"/>
        <end position="247"/>
    </location>
</feature>
<protein>
    <recommendedName>
        <fullName evidence="3">SPOR domain-containing protein</fullName>
    </recommendedName>
</protein>
<feature type="region of interest" description="Disordered" evidence="1">
    <location>
        <begin position="1"/>
        <end position="31"/>
    </location>
</feature>
<organism evidence="4 5">
    <name type="scientific">Marichromatium gracile</name>
    <name type="common">Chromatium gracile</name>
    <dbReference type="NCBI Taxonomy" id="1048"/>
    <lineage>
        <taxon>Bacteria</taxon>
        <taxon>Pseudomonadati</taxon>
        <taxon>Pseudomonadota</taxon>
        <taxon>Gammaproteobacteria</taxon>
        <taxon>Chromatiales</taxon>
        <taxon>Chromatiaceae</taxon>
        <taxon>Marichromatium</taxon>
    </lineage>
</organism>
<keyword evidence="2" id="KW-1133">Transmembrane helix</keyword>
<keyword evidence="2" id="KW-0472">Membrane</keyword>
<evidence type="ECO:0000313" key="4">
    <source>
        <dbReference type="EMBL" id="KXX63730.1"/>
    </source>
</evidence>
<dbReference type="Proteomes" id="UP000075766">
    <property type="component" value="Unassembled WGS sequence"/>
</dbReference>
<keyword evidence="2" id="KW-0812">Transmembrane</keyword>
<feature type="compositionally biased region" description="Low complexity" evidence="1">
    <location>
        <begin position="177"/>
        <end position="187"/>
    </location>
</feature>
<sequence>MDNTTIPEPDTQAQATSTASDPRPGAEDVAARTRISQQAAQIAKLAVGVAEQRRDLKQLQDTVLNRLGDMDEDRRLTTAQLQRALLNHRTLLDRRLRHWRTLVFATLVVLLIGIALALTLAYRQLDAQRQALAERVERIAAIQGRPSGAPQPDAQVQRELDALSVTIEQLARELRAAPEPTTTAEPAITPPAPARPSASLTDSVALNETQQPLRVPRQSLPPAPVTPSLPAVIETDEATIPTTVETAPPEPEPEPETPAPSSVSAEPETQPAEPTPVQAETITPAPADEVAPDAPTEAATPEIAEASATQPALDDNAPIITLDAPSYAIQLLGAFSRDGLEAFIREQDLPDRLYWRQETYQGKPWYVLIHSLYPTRAEAVAARKALPEGIRGLDIWVRSLGVGVEVRAVDVGG</sequence>
<reference evidence="4 5" key="1">
    <citation type="submission" date="2016-02" db="EMBL/GenBank/DDBJ databases">
        <title>Genome sequence of Marichromatium gracile YL-28, a purple sulfur bacterium.</title>
        <authorList>
            <person name="Zhao C."/>
            <person name="Hong X."/>
            <person name="Chen S."/>
            <person name="Yang S."/>
        </authorList>
    </citation>
    <scope>NUCLEOTIDE SEQUENCE [LARGE SCALE GENOMIC DNA]</scope>
    <source>
        <strain evidence="4 5">YL28</strain>
    </source>
</reference>
<accession>A0ABR5VEE6</accession>
<feature type="region of interest" description="Disordered" evidence="1">
    <location>
        <begin position="175"/>
        <end position="200"/>
    </location>
</feature>
<evidence type="ECO:0000313" key="5">
    <source>
        <dbReference type="Proteomes" id="UP000075766"/>
    </source>
</evidence>